<reference evidence="2 3" key="1">
    <citation type="journal article" date="2015" name="Genome Announc.">
        <title>Draft Genome Sequence of Filamentous Marine Cyanobacterium Lyngbya confervoides Strain BDU141951.</title>
        <authorList>
            <person name="Chandrababunaidu M.M."/>
            <person name="Sen D."/>
            <person name="Tripathy S."/>
        </authorList>
    </citation>
    <scope>NUCLEOTIDE SEQUENCE [LARGE SCALE GENOMIC DNA]</scope>
    <source>
        <strain evidence="2 3">BDU141951</strain>
    </source>
</reference>
<dbReference type="SUPFAM" id="SSF51695">
    <property type="entry name" value="PLC-like phosphodiesterases"/>
    <property type="match status" value="1"/>
</dbReference>
<evidence type="ECO:0000259" key="1">
    <source>
        <dbReference type="PROSITE" id="PS51704"/>
    </source>
</evidence>
<feature type="domain" description="GP-PDE" evidence="1">
    <location>
        <begin position="1"/>
        <end position="223"/>
    </location>
</feature>
<dbReference type="PANTHER" id="PTHR46211">
    <property type="entry name" value="GLYCEROPHOSPHORYL DIESTER PHOSPHODIESTERASE"/>
    <property type="match status" value="1"/>
</dbReference>
<dbReference type="PANTHER" id="PTHR46211:SF1">
    <property type="entry name" value="GLYCEROPHOSPHODIESTER PHOSPHODIESTERASE, CYTOPLASMIC"/>
    <property type="match status" value="1"/>
</dbReference>
<dbReference type="Pfam" id="PF03009">
    <property type="entry name" value="GDPD"/>
    <property type="match status" value="1"/>
</dbReference>
<sequence length="223" mass="25304">MELYSHRGFHTDLLENTLAAFAAAVALGVDGIETDLRLSADGQIMVFHDAVAPSGEAVAALTLSQLCDQAGQAVLTLPQVLDWTEQHNYAFRWNFEIKTPETFGPTLDLLTTRSLPQPPLVTSFWHDCIQAAATQRSDLDFGLIWAHYPADFDQVQWFDLRANVSTLVVYQERLTPNFVSQVHQRQMRLFTYGDQSLQDLQRLHTWGVDAVISDRPDWWLDDE</sequence>
<dbReference type="PROSITE" id="PS51704">
    <property type="entry name" value="GP_PDE"/>
    <property type="match status" value="1"/>
</dbReference>
<gene>
    <name evidence="2" type="ORF">QQ91_0006410</name>
</gene>
<proteinExistence type="predicted"/>
<protein>
    <submittedName>
        <fullName evidence="2">Glycerophosphodiester phosphodiesterase</fullName>
    </submittedName>
</protein>
<dbReference type="Proteomes" id="UP000031561">
    <property type="component" value="Unassembled WGS sequence"/>
</dbReference>
<comment type="caution">
    <text evidence="2">The sequence shown here is derived from an EMBL/GenBank/DDBJ whole genome shotgun (WGS) entry which is preliminary data.</text>
</comment>
<dbReference type="EMBL" id="JTHE03000041">
    <property type="protein sequence ID" value="MCM1982458.1"/>
    <property type="molecule type" value="Genomic_DNA"/>
</dbReference>
<dbReference type="AlphaFoldDB" id="A0ABD4T1D8"/>
<dbReference type="CDD" id="cd08556">
    <property type="entry name" value="GDPD"/>
    <property type="match status" value="1"/>
</dbReference>
<name>A0ABD4T1D8_9CYAN</name>
<dbReference type="InterPro" id="IPR030395">
    <property type="entry name" value="GP_PDE_dom"/>
</dbReference>
<dbReference type="InterPro" id="IPR017946">
    <property type="entry name" value="PLC-like_Pdiesterase_TIM-brl"/>
</dbReference>
<evidence type="ECO:0000313" key="3">
    <source>
        <dbReference type="Proteomes" id="UP000031561"/>
    </source>
</evidence>
<dbReference type="Gene3D" id="3.20.20.190">
    <property type="entry name" value="Phosphatidylinositol (PI) phosphodiesterase"/>
    <property type="match status" value="1"/>
</dbReference>
<organism evidence="2 3">
    <name type="scientific">Lyngbya confervoides BDU141951</name>
    <dbReference type="NCBI Taxonomy" id="1574623"/>
    <lineage>
        <taxon>Bacteria</taxon>
        <taxon>Bacillati</taxon>
        <taxon>Cyanobacteriota</taxon>
        <taxon>Cyanophyceae</taxon>
        <taxon>Oscillatoriophycideae</taxon>
        <taxon>Oscillatoriales</taxon>
        <taxon>Microcoleaceae</taxon>
        <taxon>Lyngbya</taxon>
    </lineage>
</organism>
<evidence type="ECO:0000313" key="2">
    <source>
        <dbReference type="EMBL" id="MCM1982458.1"/>
    </source>
</evidence>
<keyword evidence="3" id="KW-1185">Reference proteome</keyword>
<dbReference type="RefSeq" id="WP_166281220.1">
    <property type="nucleotide sequence ID" value="NZ_JTHE03000041.1"/>
</dbReference>
<accession>A0ABD4T1D8</accession>